<keyword evidence="3" id="KW-1185">Reference proteome</keyword>
<dbReference type="PROSITE" id="PS51318">
    <property type="entry name" value="TAT"/>
    <property type="match status" value="1"/>
</dbReference>
<dbReference type="Gene3D" id="2.60.40.1120">
    <property type="entry name" value="Carboxypeptidase-like, regulatory domain"/>
    <property type="match status" value="1"/>
</dbReference>
<dbReference type="SUPFAM" id="SSF49478">
    <property type="entry name" value="Cna protein B-type domain"/>
    <property type="match status" value="1"/>
</dbReference>
<comment type="caution">
    <text evidence="2">The sequence shown here is derived from an EMBL/GenBank/DDBJ whole genome shotgun (WGS) entry which is preliminary data.</text>
</comment>
<protein>
    <submittedName>
        <fullName evidence="2">Carboxypeptidase-like regulatory domain-containing protein</fullName>
    </submittedName>
</protein>
<gene>
    <name evidence="2" type="ORF">NM961_09155</name>
</gene>
<accession>A0ABT1QRJ9</accession>
<organism evidence="2 3">
    <name type="scientific">Tahibacter harae</name>
    <dbReference type="NCBI Taxonomy" id="2963937"/>
    <lineage>
        <taxon>Bacteria</taxon>
        <taxon>Pseudomonadati</taxon>
        <taxon>Pseudomonadota</taxon>
        <taxon>Gammaproteobacteria</taxon>
        <taxon>Lysobacterales</taxon>
        <taxon>Rhodanobacteraceae</taxon>
        <taxon>Tahibacter</taxon>
    </lineage>
</organism>
<dbReference type="EMBL" id="JANFQO010000006">
    <property type="protein sequence ID" value="MCQ4164877.1"/>
    <property type="molecule type" value="Genomic_DNA"/>
</dbReference>
<evidence type="ECO:0000256" key="1">
    <source>
        <dbReference type="SAM" id="SignalP"/>
    </source>
</evidence>
<keyword evidence="1" id="KW-0732">Signal</keyword>
<reference evidence="2" key="1">
    <citation type="submission" date="2022-07" db="EMBL/GenBank/DDBJ databases">
        <title>Tahibacter sp., a new gammaproteobacterium isolated from the silt sample collected at pig farm.</title>
        <authorList>
            <person name="Chen H."/>
        </authorList>
    </citation>
    <scope>NUCLEOTIDE SEQUENCE</scope>
    <source>
        <strain evidence="2">P2K</strain>
    </source>
</reference>
<evidence type="ECO:0000313" key="3">
    <source>
        <dbReference type="Proteomes" id="UP001165498"/>
    </source>
</evidence>
<dbReference type="InterPro" id="IPR006311">
    <property type="entry name" value="TAT_signal"/>
</dbReference>
<sequence>MKASRRSALALAGSIASLLAPARWAEAAPAPAPAPRLEFSSFGAALPSGSQKQILLVVPILNKKEVDANLALLRQPDGRDFVSLDDFTQLAGLGSQREADGSVRLSTPLGDALLTEADLLDDKGTTFVDVAALSRSLAAQVAFDQAEFALKVTLPWTPGEDTASQRRRPVESGPVDIAAPSASLSRWRSEVLTVETDGYVSSTANHRLVGALGPGNWRADFSHNLSGNDLGVDVGALSWRMDRGNSRLLLGQERVFLHPLLQSFDLTGAQYAWTNAPGQVFDSSLGEAGQLLAYQARPTSVIRGSGPPGGTAELRYGGSVFARQTIRLDGRYEFTDVPAAPGDAIPVEVAVYEFGDNGTPLRVDQTYSQAGNLQLTAGAQAHYFGAGANGFLLDKDRLGAGNAAFYQYRRGLSERFTGDFIVQSVDGRSQSVAGTAANFGVAGSWAAYVGRDDNGAQARQLLGDGQRGAWFWRASWLDYDDAYLSEQTVANHNIRAEAGRSFGPNLRLSLIHADASVTNGEKINYTLPAVSWNPRPNLHVSARPEYNGDYAYDAQWAPRPGTRLSATRYGNLSQAGLEQNIGLNSRLSVMAQHDSVRGDRISAIFNRYQPGVAGLAWSAGVLHGEGRSGFLADASLELRPGLSARLQALRDPLAPANGTVVGLSLVADFAVTGAGLARGGANLGQVRDGGISGAIGQGGRRRDGLDLSNVPVLVDGLVRARTDAEGRYYVANLPPGVHRVELDSEGLPIELSVHEAPRRVEVRAGSLTRVDFSLDLRLGLAGQLTGAGGAALADLEIQLVDAGQSIQGRSRSNRYGYYRIDGVAPGRYLLRAVGADGHVVAKREIVLEDRFLFGQELNTAAQGPTP</sequence>
<feature type="chain" id="PRO_5046231573" evidence="1">
    <location>
        <begin position="28"/>
        <end position="866"/>
    </location>
</feature>
<dbReference type="InterPro" id="IPR013784">
    <property type="entry name" value="Carb-bd-like_fold"/>
</dbReference>
<dbReference type="SUPFAM" id="SSF49452">
    <property type="entry name" value="Starch-binding domain-like"/>
    <property type="match status" value="1"/>
</dbReference>
<dbReference type="RefSeq" id="WP_255913853.1">
    <property type="nucleotide sequence ID" value="NZ_JANFQO010000006.1"/>
</dbReference>
<proteinExistence type="predicted"/>
<evidence type="ECO:0000313" key="2">
    <source>
        <dbReference type="EMBL" id="MCQ4164877.1"/>
    </source>
</evidence>
<name>A0ABT1QRJ9_9GAMM</name>
<dbReference type="Proteomes" id="UP001165498">
    <property type="component" value="Unassembled WGS sequence"/>
</dbReference>
<feature type="signal peptide" evidence="1">
    <location>
        <begin position="1"/>
        <end position="27"/>
    </location>
</feature>